<protein>
    <submittedName>
        <fullName evidence="1">Uncharacterized protein</fullName>
    </submittedName>
</protein>
<feature type="non-terminal residue" evidence="1">
    <location>
        <position position="1"/>
    </location>
</feature>
<feature type="non-terminal residue" evidence="1">
    <location>
        <position position="98"/>
    </location>
</feature>
<evidence type="ECO:0000313" key="1">
    <source>
        <dbReference type="EMBL" id="GMT34268.1"/>
    </source>
</evidence>
<accession>A0AAV5WUG4</accession>
<dbReference type="AlphaFoldDB" id="A0AAV5WUG4"/>
<reference evidence="1" key="1">
    <citation type="submission" date="2023-10" db="EMBL/GenBank/DDBJ databases">
        <title>Genome assembly of Pristionchus species.</title>
        <authorList>
            <person name="Yoshida K."/>
            <person name="Sommer R.J."/>
        </authorList>
    </citation>
    <scope>NUCLEOTIDE SEQUENCE</scope>
    <source>
        <strain evidence="1">RS5133</strain>
    </source>
</reference>
<organism evidence="1 2">
    <name type="scientific">Pristionchus fissidentatus</name>
    <dbReference type="NCBI Taxonomy" id="1538716"/>
    <lineage>
        <taxon>Eukaryota</taxon>
        <taxon>Metazoa</taxon>
        <taxon>Ecdysozoa</taxon>
        <taxon>Nematoda</taxon>
        <taxon>Chromadorea</taxon>
        <taxon>Rhabditida</taxon>
        <taxon>Rhabditina</taxon>
        <taxon>Diplogasteromorpha</taxon>
        <taxon>Diplogasteroidea</taxon>
        <taxon>Neodiplogasteridae</taxon>
        <taxon>Pristionchus</taxon>
    </lineage>
</organism>
<dbReference type="Proteomes" id="UP001432322">
    <property type="component" value="Unassembled WGS sequence"/>
</dbReference>
<keyword evidence="2" id="KW-1185">Reference proteome</keyword>
<gene>
    <name evidence="1" type="ORF">PFISCL1PPCAC_25565</name>
</gene>
<name>A0AAV5WUG4_9BILA</name>
<sequence length="98" mass="10864">NVEGLLVGLFAHYEVDLDGLKLTRLSDAHQEPREEVVAKFAPGFVETRARQQSELGARVHWHFANRLRQHLVILPLAFLLLCRGEHAVGLLGASLAAC</sequence>
<evidence type="ECO:0000313" key="2">
    <source>
        <dbReference type="Proteomes" id="UP001432322"/>
    </source>
</evidence>
<dbReference type="EMBL" id="BTSY01000006">
    <property type="protein sequence ID" value="GMT34268.1"/>
    <property type="molecule type" value="Genomic_DNA"/>
</dbReference>
<proteinExistence type="predicted"/>
<comment type="caution">
    <text evidence="1">The sequence shown here is derived from an EMBL/GenBank/DDBJ whole genome shotgun (WGS) entry which is preliminary data.</text>
</comment>